<name>A0A806K1P4_9BACT</name>
<proteinExistence type="predicted"/>
<dbReference type="EMBL" id="JQ844253">
    <property type="protein sequence ID" value="AGS53846.1"/>
    <property type="molecule type" value="Genomic_DNA"/>
</dbReference>
<accession>A0A806K1P4</accession>
<reference evidence="1" key="1">
    <citation type="submission" date="2012-03" db="EMBL/GenBank/DDBJ databases">
        <title>Functional metagenomics reveals considerable lignocellulase gene clusters in the gut microbiome of a wood-feeding higher termite.</title>
        <authorList>
            <person name="Liu N."/>
        </authorList>
    </citation>
    <scope>NUCLEOTIDE SEQUENCE</scope>
</reference>
<protein>
    <submittedName>
        <fullName evidence="1">Conserved protein</fullName>
    </submittedName>
</protein>
<sequence length="158" mass="18522">MILYHGSYIAVEKPDISFSRDSTDFGKGFYTTSVKSQAEKWTNRFMRRLGRGTISIYEFDEKNLRENASVLEFETYSIEWLEFIAKCRHGDMGGNYDLVIGGVANDDVYTTLGLFFRGLIEKEEAIKRLRYEKPNIQYCFRNQEVIDKYLKFKGEETL</sequence>
<dbReference type="Pfam" id="PF13151">
    <property type="entry name" value="DUF3990"/>
    <property type="match status" value="1"/>
</dbReference>
<dbReference type="AlphaFoldDB" id="A0A806K1P4"/>
<dbReference type="InterPro" id="IPR025051">
    <property type="entry name" value="DUF3990"/>
</dbReference>
<evidence type="ECO:0000313" key="1">
    <source>
        <dbReference type="EMBL" id="AGS53846.1"/>
    </source>
</evidence>
<organism evidence="1">
    <name type="scientific">uncultured bacterium contig00054</name>
    <dbReference type="NCBI Taxonomy" id="1181538"/>
    <lineage>
        <taxon>Bacteria</taxon>
        <taxon>environmental samples</taxon>
    </lineage>
</organism>